<accession>A0A1G4GSV5</accession>
<dbReference type="eggNOG" id="ENOG502QX57">
    <property type="taxonomic scope" value="Eukaryota"/>
</dbReference>
<protein>
    <submittedName>
        <fullName evidence="2">Uncharacterized protein</fullName>
    </submittedName>
</protein>
<gene>
    <name evidence="2" type="ORF">PVT01_040016800</name>
</gene>
<dbReference type="VEuPathDB" id="PlasmoDB:PVW1_040020700"/>
<dbReference type="VEuPathDB" id="PlasmoDB:PVP01_0414400"/>
<name>A0A1G4GSV5_PLAVI</name>
<evidence type="ECO:0000313" key="2">
    <source>
        <dbReference type="EMBL" id="SCO65649.1"/>
    </source>
</evidence>
<feature type="region of interest" description="Disordered" evidence="1">
    <location>
        <begin position="419"/>
        <end position="447"/>
    </location>
</feature>
<feature type="compositionally biased region" description="Basic and acidic residues" evidence="1">
    <location>
        <begin position="437"/>
        <end position="447"/>
    </location>
</feature>
<dbReference type="VEuPathDB" id="PlasmoDB:PVX_003975"/>
<feature type="region of interest" description="Disordered" evidence="1">
    <location>
        <begin position="757"/>
        <end position="805"/>
    </location>
</feature>
<organism evidence="2 3">
    <name type="scientific">Plasmodium vivax</name>
    <name type="common">malaria parasite P. vivax</name>
    <dbReference type="NCBI Taxonomy" id="5855"/>
    <lineage>
        <taxon>Eukaryota</taxon>
        <taxon>Sar</taxon>
        <taxon>Alveolata</taxon>
        <taxon>Apicomplexa</taxon>
        <taxon>Aconoidasida</taxon>
        <taxon>Haemosporida</taxon>
        <taxon>Plasmodiidae</taxon>
        <taxon>Plasmodium</taxon>
        <taxon>Plasmodium (Plasmodium)</taxon>
    </lineage>
</organism>
<evidence type="ECO:0000256" key="1">
    <source>
        <dbReference type="SAM" id="MobiDB-lite"/>
    </source>
</evidence>
<dbReference type="Proteomes" id="UP000196402">
    <property type="component" value="Chromosome 4"/>
</dbReference>
<dbReference type="AlphaFoldDB" id="A0A1G4GSV5"/>
<dbReference type="VEuPathDB" id="PlasmoDB:PVPAM_040025100"/>
<reference evidence="2 3" key="1">
    <citation type="submission" date="2016-07" db="EMBL/GenBank/DDBJ databases">
        <authorList>
            <consortium name="Pathogen Informatics"/>
        </authorList>
    </citation>
    <scope>NUCLEOTIDE SEQUENCE [LARGE SCALE GENOMIC DNA]</scope>
</reference>
<evidence type="ECO:0000313" key="3">
    <source>
        <dbReference type="Proteomes" id="UP000196402"/>
    </source>
</evidence>
<sequence>MLLTRDPRRIKRYRLAVQAFFHSLQNGGPKRGNPETWVEGSRMGLCARNPLHRHSHRNELPNLMQIRGAAKQARTAMSSNTEVGASTGVSRGAIYFPSRGESQTVEPDPKAANNLCKKIFFLSKNGVKNESVWRHHLFEAEREKKNFHLVSTKNLFLLLLGLCKSQHIVGAVLRGGSLRGEAKETHKADVVDALIEILSKRIDRLTNGQRSLLLHIIRKLHRMERYNHVVNEINCRILEGTPLKKLSARAFSSVLHVYARSGASNTSREGEGPTCRRLPLEETISNAFSEPNGQQNKLVKILLKGKVRLEDVLRLLGAMHKLRITNKQILQCVVQILNEKVKEESYFLIPSLLLYLANLNVYSEELWGKLKVVVLQNYRFYNSVHLTNVFYGFSKFRPDGVEDLFNILASHLMERSRRGEKRLTQGRSNSVDSNPFDEPKWEGPPKGDTPDTFNLFQATNIIRSCLLCSYLNYSFFHFLLNGINRLEEPQSLENQIDSLKVVSSILKTFNRCVYKSVICFNYTEKGEDPSQQEGQPTYVHVLNSEDIHKEMLTYRCRYDPCDSHLPMVEYLSMGSTPTEEQRQFESLWDDVSNRVRKKIEQNLGTPHLKLLLHKLILSLSSSPVRSANLYALCLTLVEESKRDISVNNLFLYAQIFHRIKMYDYELFIWLVEHMKQNAHLLDVKKKAKIILLSFNIFKRINEQEVQELCRVLTSHDDSSFLEEETLFSDASPMWEIPAAINMRRSIVELDHLSRGTTPNAVYDETGSSPIDGDDSVGRSPPVGEKPPPRKTPPMGETEEDPNSALPSKVNLFHKIEKTDTLPCHLEFTDYVNFLLILIHNWRGDASERVNLRSLISKGANDLVKIGRMDATLDGYTRRLEENLRRERGTIVKLFEKLDRFSHRGPHAEEAAKLGSVNNLRSDFSVQVDYLLRFVEAISEEVHGDIVRAMGDQQRDPLRDQLGNLFAPLKRPFELKEEDLQFLNRSRGGKGSPSATPPTVHNNKTINRYLYGSVLEAINLLRRSFQLHKCSNAAGVSPKSSGNYLNGMESFYKINGFLIADVAFIFEKGGEKSFHFLLFYPHELKKTVVRKCGNRIFLKRECDESLLISTEVIFFYNFLRRHFRHEFLFSLVDTTPFVKLCQYTSGDALVGGLPDGDRGICEATRLLEAISKA</sequence>
<dbReference type="EMBL" id="LT615242">
    <property type="protein sequence ID" value="SCO65649.1"/>
    <property type="molecule type" value="Genomic_DNA"/>
</dbReference>
<proteinExistence type="predicted"/>